<evidence type="ECO:0000256" key="1">
    <source>
        <dbReference type="ARBA" id="ARBA00022729"/>
    </source>
</evidence>
<dbReference type="EMBL" id="JALNMH010000007">
    <property type="protein sequence ID" value="MCK7593981.1"/>
    <property type="molecule type" value="Genomic_DNA"/>
</dbReference>
<evidence type="ECO:0000259" key="2">
    <source>
        <dbReference type="PROSITE" id="PS51677"/>
    </source>
</evidence>
<evidence type="ECO:0000313" key="4">
    <source>
        <dbReference type="Proteomes" id="UP001431449"/>
    </source>
</evidence>
<dbReference type="RefSeq" id="WP_248208787.1">
    <property type="nucleotide sequence ID" value="NZ_JALNMH010000007.1"/>
</dbReference>
<dbReference type="InterPro" id="IPR002509">
    <property type="entry name" value="NODB_dom"/>
</dbReference>
<proteinExistence type="predicted"/>
<accession>A0ABT0GHF7</accession>
<reference evidence="3" key="1">
    <citation type="submission" date="2022-04" db="EMBL/GenBank/DDBJ databases">
        <title>Lysobacter sp. CAU 1642 isolated from sea sand.</title>
        <authorList>
            <person name="Kim W."/>
        </authorList>
    </citation>
    <scope>NUCLEOTIDE SEQUENCE</scope>
    <source>
        <strain evidence="3">CAU 1642</strain>
    </source>
</reference>
<keyword evidence="4" id="KW-1185">Reference proteome</keyword>
<feature type="domain" description="NodB homology" evidence="2">
    <location>
        <begin position="75"/>
        <end position="316"/>
    </location>
</feature>
<dbReference type="Proteomes" id="UP001431449">
    <property type="component" value="Unassembled WGS sequence"/>
</dbReference>
<dbReference type="Gene3D" id="3.20.20.370">
    <property type="entry name" value="Glycoside hydrolase/deacetylase"/>
    <property type="match status" value="1"/>
</dbReference>
<organism evidence="3 4">
    <name type="scientific">Pseudomarimonas salicorniae</name>
    <dbReference type="NCBI Taxonomy" id="2933270"/>
    <lineage>
        <taxon>Bacteria</taxon>
        <taxon>Pseudomonadati</taxon>
        <taxon>Pseudomonadota</taxon>
        <taxon>Gammaproteobacteria</taxon>
        <taxon>Lysobacterales</taxon>
        <taxon>Lysobacteraceae</taxon>
        <taxon>Pseudomarimonas</taxon>
    </lineage>
</organism>
<dbReference type="InterPro" id="IPR051398">
    <property type="entry name" value="Polysacch_Deacetylase"/>
</dbReference>
<evidence type="ECO:0000313" key="3">
    <source>
        <dbReference type="EMBL" id="MCK7593981.1"/>
    </source>
</evidence>
<dbReference type="PROSITE" id="PS51677">
    <property type="entry name" value="NODB"/>
    <property type="match status" value="1"/>
</dbReference>
<comment type="caution">
    <text evidence="3">The sequence shown here is derived from an EMBL/GenBank/DDBJ whole genome shotgun (WGS) entry which is preliminary data.</text>
</comment>
<keyword evidence="1" id="KW-0732">Signal</keyword>
<gene>
    <name evidence="3" type="ORF">M0G41_09885</name>
</gene>
<dbReference type="InterPro" id="IPR011330">
    <property type="entry name" value="Glyco_hydro/deAcase_b/a-brl"/>
</dbReference>
<dbReference type="PANTHER" id="PTHR34216:SF7">
    <property type="entry name" value="POLY-BETA-1,6-N-ACETYL-D-GLUCOSAMINE N-DEACETYLASE"/>
    <property type="match status" value="1"/>
</dbReference>
<dbReference type="SUPFAM" id="SSF88713">
    <property type="entry name" value="Glycoside hydrolase/deacetylase"/>
    <property type="match status" value="1"/>
</dbReference>
<dbReference type="PANTHER" id="PTHR34216">
    <property type="match status" value="1"/>
</dbReference>
<dbReference type="CDD" id="cd10918">
    <property type="entry name" value="CE4_NodB_like_5s_6s"/>
    <property type="match status" value="1"/>
</dbReference>
<name>A0ABT0GHF7_9GAMM</name>
<protein>
    <submittedName>
        <fullName evidence="3">Polysaccharide deacetylase family protein</fullName>
    </submittedName>
</protein>
<dbReference type="Pfam" id="PF01522">
    <property type="entry name" value="Polysacc_deac_1"/>
    <property type="match status" value="2"/>
</dbReference>
<sequence length="316" mass="34885">MIRRAAKQAAFASGLAGALLERRGRRGDVPVVMYHGISPLTVSAEQLDAHFAFYARHFETRFFSDLDSAGKGRAPPLVLTFDDGMRSNFELAVPLLRKHGLKATFFIVSGVFDGLRYLWNHRLCYQLYALPDAQLPAACPLLPADPPGLGLLGERWQAARREVARVKTLPHAERIALCREVDARSEAAGVEFADWFDREYRLAGADQVRARPDCVEYGSHTRCHPVLTSGLDDAELADEIEGSRERLAAETGASIDTFCFPNGDHDLRVRRAVSRCYRLSCTTSQGIHRSSDDVHAIPRVAAAGRPVDMVTSLLLA</sequence>